<evidence type="ECO:0000313" key="5">
    <source>
        <dbReference type="Proteomes" id="UP000316095"/>
    </source>
</evidence>
<sequence>MPRRTVQSGTTVSLFPFLAVLVCAMGSLILLLLIITRHLHPSYHQVSVVTAETVDEEVKFVAVLSDSLPEKTFASRDLNESFATSEIGSARWSKFQKVNEDRTRHPAAPQYNPLTDADVATKARLERERALIKLHQSQLADLQAELTKINQENQQLISMSENTQATINQKAKALDAKQQEIMDQQKSLSEKQAASASLAQSILRTKENIKQKQATKQKRDERMEIVAFDAVSGQKRTPIFIECLPGHVVVQPGIGDAQTQFLTSYSPGNNPLAVALQAYAEQIGRESKSSSTPYALLVVRPGGIDEFYTVGQLLKANNIEFGYELVDADQKFYFGDQHQIASQKFQKAFELASQQPRVEKRPQQAMLPSKGFARKQALDEILESIKAGKANRDAGNSTAQPPSGNNQPANMIARNRNEPAKLPASTTGEETGGNQQQLSSSNSPAPGMQNPGSPTQQSTSQQTPNARFPEYDPPRKTKGEGNTRPNPFAPQVANQGASGGSASNSDSVAPPMFTTIGLERTLTVQVDLSGVKVGRRKKIELDSSLQTRELRSQFDAEILQELANWNTPPEGMHWVPAIEYRVEPGGNQLAIRLETITDQLQYPSKTRYQMSQQLDDLFRR</sequence>
<feature type="compositionally biased region" description="Polar residues" evidence="2">
    <location>
        <begin position="394"/>
        <end position="409"/>
    </location>
</feature>
<dbReference type="Proteomes" id="UP000316095">
    <property type="component" value="Unassembled WGS sequence"/>
</dbReference>
<dbReference type="EMBL" id="SJPG01000001">
    <property type="protein sequence ID" value="TWT60867.1"/>
    <property type="molecule type" value="Genomic_DNA"/>
</dbReference>
<keyword evidence="1" id="KW-0175">Coiled coil</keyword>
<comment type="caution">
    <text evidence="4">The sequence shown here is derived from an EMBL/GenBank/DDBJ whole genome shotgun (WGS) entry which is preliminary data.</text>
</comment>
<dbReference type="OrthoDB" id="233190at2"/>
<feature type="compositionally biased region" description="Basic and acidic residues" evidence="2">
    <location>
        <begin position="469"/>
        <end position="481"/>
    </location>
</feature>
<evidence type="ECO:0000256" key="3">
    <source>
        <dbReference type="SAM" id="Phobius"/>
    </source>
</evidence>
<proteinExistence type="predicted"/>
<dbReference type="AlphaFoldDB" id="A0A5C5XCI9"/>
<gene>
    <name evidence="4" type="ORF">Pan54_15950</name>
</gene>
<reference evidence="4 5" key="1">
    <citation type="submission" date="2019-02" db="EMBL/GenBank/DDBJ databases">
        <title>Deep-cultivation of Planctomycetes and their phenomic and genomic characterization uncovers novel biology.</title>
        <authorList>
            <person name="Wiegand S."/>
            <person name="Jogler M."/>
            <person name="Boedeker C."/>
            <person name="Pinto D."/>
            <person name="Vollmers J."/>
            <person name="Rivas-Marin E."/>
            <person name="Kohn T."/>
            <person name="Peeters S.H."/>
            <person name="Heuer A."/>
            <person name="Rast P."/>
            <person name="Oberbeckmann S."/>
            <person name="Bunk B."/>
            <person name="Jeske O."/>
            <person name="Meyerdierks A."/>
            <person name="Storesund J.E."/>
            <person name="Kallscheuer N."/>
            <person name="Luecker S."/>
            <person name="Lage O.M."/>
            <person name="Pohl T."/>
            <person name="Merkel B.J."/>
            <person name="Hornburger P."/>
            <person name="Mueller R.-W."/>
            <person name="Bruemmer F."/>
            <person name="Labrenz M."/>
            <person name="Spormann A.M."/>
            <person name="Op Den Camp H."/>
            <person name="Overmann J."/>
            <person name="Amann R."/>
            <person name="Jetten M.S.M."/>
            <person name="Mascher T."/>
            <person name="Medema M.H."/>
            <person name="Devos D.P."/>
            <person name="Kaster A.-K."/>
            <person name="Ovreas L."/>
            <person name="Rohde M."/>
            <person name="Galperin M.Y."/>
            <person name="Jogler C."/>
        </authorList>
    </citation>
    <scope>NUCLEOTIDE SEQUENCE [LARGE SCALE GENOMIC DNA]</scope>
    <source>
        <strain evidence="4 5">Pan54</strain>
    </source>
</reference>
<feature type="transmembrane region" description="Helical" evidence="3">
    <location>
        <begin position="12"/>
        <end position="35"/>
    </location>
</feature>
<evidence type="ECO:0000313" key="4">
    <source>
        <dbReference type="EMBL" id="TWT60867.1"/>
    </source>
</evidence>
<keyword evidence="3" id="KW-0472">Membrane</keyword>
<feature type="compositionally biased region" description="Low complexity" evidence="2">
    <location>
        <begin position="491"/>
        <end position="508"/>
    </location>
</feature>
<feature type="compositionally biased region" description="Polar residues" evidence="2">
    <location>
        <begin position="424"/>
        <end position="433"/>
    </location>
</feature>
<name>A0A5C5XCI9_9PLAN</name>
<accession>A0A5C5XCI9</accession>
<feature type="coiled-coil region" evidence="1">
    <location>
        <begin position="125"/>
        <end position="194"/>
    </location>
</feature>
<evidence type="ECO:0000256" key="2">
    <source>
        <dbReference type="SAM" id="MobiDB-lite"/>
    </source>
</evidence>
<protein>
    <submittedName>
        <fullName evidence="4">Uncharacterized protein</fullName>
    </submittedName>
</protein>
<feature type="region of interest" description="Disordered" evidence="2">
    <location>
        <begin position="389"/>
        <end position="508"/>
    </location>
</feature>
<keyword evidence="5" id="KW-1185">Reference proteome</keyword>
<feature type="compositionally biased region" description="Low complexity" evidence="2">
    <location>
        <begin position="434"/>
        <end position="465"/>
    </location>
</feature>
<organism evidence="4 5">
    <name type="scientific">Rubinisphaera italica</name>
    <dbReference type="NCBI Taxonomy" id="2527969"/>
    <lineage>
        <taxon>Bacteria</taxon>
        <taxon>Pseudomonadati</taxon>
        <taxon>Planctomycetota</taxon>
        <taxon>Planctomycetia</taxon>
        <taxon>Planctomycetales</taxon>
        <taxon>Planctomycetaceae</taxon>
        <taxon>Rubinisphaera</taxon>
    </lineage>
</organism>
<keyword evidence="3" id="KW-0812">Transmembrane</keyword>
<evidence type="ECO:0000256" key="1">
    <source>
        <dbReference type="SAM" id="Coils"/>
    </source>
</evidence>
<keyword evidence="3" id="KW-1133">Transmembrane helix</keyword>
<dbReference type="RefSeq" id="WP_146502924.1">
    <property type="nucleotide sequence ID" value="NZ_SJPG01000001.1"/>
</dbReference>